<gene>
    <name evidence="2" type="ORF">MNB_SM-5-420</name>
</gene>
<dbReference type="SUPFAM" id="SSF160214">
    <property type="entry name" value="FlaG-like"/>
    <property type="match status" value="1"/>
</dbReference>
<dbReference type="EMBL" id="FPHH01000014">
    <property type="protein sequence ID" value="SFV51894.1"/>
    <property type="molecule type" value="Genomic_DNA"/>
</dbReference>
<dbReference type="InterPro" id="IPR005186">
    <property type="entry name" value="FlaG"/>
</dbReference>
<feature type="region of interest" description="Disordered" evidence="1">
    <location>
        <begin position="1"/>
        <end position="43"/>
    </location>
</feature>
<dbReference type="InterPro" id="IPR035924">
    <property type="entry name" value="FlaG-like_sf"/>
</dbReference>
<proteinExistence type="predicted"/>
<dbReference type="AlphaFoldDB" id="A0A1W1BED6"/>
<dbReference type="PANTHER" id="PTHR37166">
    <property type="entry name" value="PROTEIN FLAG"/>
    <property type="match status" value="1"/>
</dbReference>
<protein>
    <submittedName>
        <fullName evidence="2">Flagellar protein FlaG protein</fullName>
    </submittedName>
</protein>
<dbReference type="Gene3D" id="3.30.160.170">
    <property type="entry name" value="FlaG-like"/>
    <property type="match status" value="1"/>
</dbReference>
<sequence length="133" mass="14971">MDGIANVARQQQSQVSSQEIQGKAEQQMQTTQKVAQTRAKQDNVIKQMQDASSTSKEKINSQKDVDELVKKLNEAMSPLKTDIKFGVDQNDIFYVAAIDVKTHKIIRRFPAEEAQNFLPKMQEVTGILFDSKG</sequence>
<dbReference type="PANTHER" id="PTHR37166:SF1">
    <property type="entry name" value="PROTEIN FLAG"/>
    <property type="match status" value="1"/>
</dbReference>
<feature type="compositionally biased region" description="Polar residues" evidence="1">
    <location>
        <begin position="24"/>
        <end position="35"/>
    </location>
</feature>
<keyword evidence="2" id="KW-0969">Cilium</keyword>
<name>A0A1W1BED6_9ZZZZ</name>
<evidence type="ECO:0000256" key="1">
    <source>
        <dbReference type="SAM" id="MobiDB-lite"/>
    </source>
</evidence>
<keyword evidence="2" id="KW-0966">Cell projection</keyword>
<reference evidence="2" key="1">
    <citation type="submission" date="2016-10" db="EMBL/GenBank/DDBJ databases">
        <authorList>
            <person name="de Groot N.N."/>
        </authorList>
    </citation>
    <scope>NUCLEOTIDE SEQUENCE</scope>
</reference>
<evidence type="ECO:0000313" key="2">
    <source>
        <dbReference type="EMBL" id="SFV51894.1"/>
    </source>
</evidence>
<dbReference type="Pfam" id="PF03646">
    <property type="entry name" value="FlaG"/>
    <property type="match status" value="1"/>
</dbReference>
<organism evidence="2">
    <name type="scientific">hydrothermal vent metagenome</name>
    <dbReference type="NCBI Taxonomy" id="652676"/>
    <lineage>
        <taxon>unclassified sequences</taxon>
        <taxon>metagenomes</taxon>
        <taxon>ecological metagenomes</taxon>
    </lineage>
</organism>
<keyword evidence="2" id="KW-0282">Flagellum</keyword>
<accession>A0A1W1BED6</accession>